<dbReference type="Proteomes" id="UP000193986">
    <property type="component" value="Unassembled WGS sequence"/>
</dbReference>
<feature type="region of interest" description="Disordered" evidence="2">
    <location>
        <begin position="1"/>
        <end position="46"/>
    </location>
</feature>
<dbReference type="EMBL" id="MCFC01000084">
    <property type="protein sequence ID" value="ORY23038.1"/>
    <property type="molecule type" value="Genomic_DNA"/>
</dbReference>
<proteinExistence type="predicted"/>
<gene>
    <name evidence="3" type="ORF">BCR39DRAFT_365346</name>
</gene>
<reference evidence="3 4" key="1">
    <citation type="submission" date="2016-07" db="EMBL/GenBank/DDBJ databases">
        <title>Pervasive Adenine N6-methylation of Active Genes in Fungi.</title>
        <authorList>
            <consortium name="DOE Joint Genome Institute"/>
            <person name="Mondo S.J."/>
            <person name="Dannebaum R.O."/>
            <person name="Kuo R.C."/>
            <person name="Labutti K."/>
            <person name="Haridas S."/>
            <person name="Kuo A."/>
            <person name="Salamov A."/>
            <person name="Ahrendt S.R."/>
            <person name="Lipzen A."/>
            <person name="Sullivan W."/>
            <person name="Andreopoulos W.B."/>
            <person name="Clum A."/>
            <person name="Lindquist E."/>
            <person name="Daum C."/>
            <person name="Ramamoorthy G.K."/>
            <person name="Gryganskyi A."/>
            <person name="Culley D."/>
            <person name="Magnuson J.K."/>
            <person name="James T.Y."/>
            <person name="O'Malley M.A."/>
            <person name="Stajich J.E."/>
            <person name="Spatafora J.W."/>
            <person name="Visel A."/>
            <person name="Grigoriev I.V."/>
        </authorList>
    </citation>
    <scope>NUCLEOTIDE SEQUENCE [LARGE SCALE GENOMIC DNA]</scope>
    <source>
        <strain evidence="3 4">68-887.2</strain>
    </source>
</reference>
<dbReference type="AlphaFoldDB" id="A0A1Y2AKD8"/>
<feature type="compositionally biased region" description="Low complexity" evidence="2">
    <location>
        <begin position="110"/>
        <end position="131"/>
    </location>
</feature>
<evidence type="ECO:0000256" key="1">
    <source>
        <dbReference type="SAM" id="Coils"/>
    </source>
</evidence>
<accession>A0A1Y2AKD8</accession>
<evidence type="ECO:0000313" key="4">
    <source>
        <dbReference type="Proteomes" id="UP000193986"/>
    </source>
</evidence>
<keyword evidence="1" id="KW-0175">Coiled coil</keyword>
<evidence type="ECO:0000313" key="3">
    <source>
        <dbReference type="EMBL" id="ORY23038.1"/>
    </source>
</evidence>
<feature type="compositionally biased region" description="Low complexity" evidence="2">
    <location>
        <begin position="1"/>
        <end position="13"/>
    </location>
</feature>
<feature type="region of interest" description="Disordered" evidence="2">
    <location>
        <begin position="294"/>
        <end position="320"/>
    </location>
</feature>
<feature type="region of interest" description="Disordered" evidence="2">
    <location>
        <begin position="108"/>
        <end position="139"/>
    </location>
</feature>
<feature type="coiled-coil region" evidence="1">
    <location>
        <begin position="335"/>
        <end position="362"/>
    </location>
</feature>
<protein>
    <submittedName>
        <fullName evidence="3">Uncharacterized protein</fullName>
    </submittedName>
</protein>
<comment type="caution">
    <text evidence="3">The sequence shown here is derived from an EMBL/GenBank/DDBJ whole genome shotgun (WGS) entry which is preliminary data.</text>
</comment>
<dbReference type="InParanoid" id="A0A1Y2AKD8"/>
<dbReference type="STRING" id="71784.A0A1Y2AKD8"/>
<keyword evidence="4" id="KW-1185">Reference proteome</keyword>
<sequence>MPGISPTTSSPSIYSRAAHSTPSQTAHIAGLRVESDVSEDDAEERRMSMIAGPKLRKYAIDLPWSEESEWSKSTATDMSLVAGLSRQATRMMRSTAAKVGDAGMSRKKLLASSSGGSLASTQTTSTSSTESRPNPVTPKFRSALSENVELHAPLHSEGLLLPDRPLVSSGSPGFGLISLEIAQERERLRNTPCQGPTDIMMRPANTPSALHRIKGKKSGIMKLFNKSSASQPLFGGRRSWLEQESSLDSGDNAARVGNMWSDATADWASSADQSPAKPQLELRPVSMTFTRGLPTSYLCQSPSSPQGSPPPVSLRPSGATGQLAKQLKEQIDNARKAWRVQLFELEAQVRELRDELNEARQASAVGTCNACGCTCQDTSHHGMMSGEAGGRGVMNRGRVKTAGARGVFGSGSLYEWE</sequence>
<evidence type="ECO:0000256" key="2">
    <source>
        <dbReference type="SAM" id="MobiDB-lite"/>
    </source>
</evidence>
<organism evidence="3 4">
    <name type="scientific">Naematelia encephala</name>
    <dbReference type="NCBI Taxonomy" id="71784"/>
    <lineage>
        <taxon>Eukaryota</taxon>
        <taxon>Fungi</taxon>
        <taxon>Dikarya</taxon>
        <taxon>Basidiomycota</taxon>
        <taxon>Agaricomycotina</taxon>
        <taxon>Tremellomycetes</taxon>
        <taxon>Tremellales</taxon>
        <taxon>Naemateliaceae</taxon>
        <taxon>Naematelia</taxon>
    </lineage>
</organism>
<dbReference type="OrthoDB" id="2565072at2759"/>
<name>A0A1Y2AKD8_9TREE</name>